<dbReference type="OrthoDB" id="147639at2"/>
<keyword evidence="5 7" id="KW-1133">Transmembrane helix</keyword>
<keyword evidence="4 7" id="KW-0812">Transmembrane</keyword>
<evidence type="ECO:0000259" key="8">
    <source>
        <dbReference type="PROSITE" id="PS50928"/>
    </source>
</evidence>
<dbReference type="CDD" id="cd06261">
    <property type="entry name" value="TM_PBP2"/>
    <property type="match status" value="1"/>
</dbReference>
<feature type="transmembrane region" description="Helical" evidence="7">
    <location>
        <begin position="239"/>
        <end position="261"/>
    </location>
</feature>
<evidence type="ECO:0000256" key="5">
    <source>
        <dbReference type="ARBA" id="ARBA00022989"/>
    </source>
</evidence>
<evidence type="ECO:0000256" key="4">
    <source>
        <dbReference type="ARBA" id="ARBA00022692"/>
    </source>
</evidence>
<feature type="transmembrane region" description="Helical" evidence="7">
    <location>
        <begin position="134"/>
        <end position="156"/>
    </location>
</feature>
<dbReference type="PANTHER" id="PTHR43163:SF6">
    <property type="entry name" value="DIPEPTIDE TRANSPORT SYSTEM PERMEASE PROTEIN DPPB-RELATED"/>
    <property type="match status" value="1"/>
</dbReference>
<feature type="transmembrane region" description="Helical" evidence="7">
    <location>
        <begin position="281"/>
        <end position="300"/>
    </location>
</feature>
<accession>C7R016</accession>
<dbReference type="RefSeq" id="WP_015772202.1">
    <property type="nucleotide sequence ID" value="NC_013174.1"/>
</dbReference>
<dbReference type="PANTHER" id="PTHR43163">
    <property type="entry name" value="DIPEPTIDE TRANSPORT SYSTEM PERMEASE PROTEIN DPPB-RELATED"/>
    <property type="match status" value="1"/>
</dbReference>
<feature type="transmembrane region" description="Helical" evidence="7">
    <location>
        <begin position="7"/>
        <end position="27"/>
    </location>
</feature>
<dbReference type="Pfam" id="PF00528">
    <property type="entry name" value="BPD_transp_1"/>
    <property type="match status" value="1"/>
</dbReference>
<dbReference type="InterPro" id="IPR035906">
    <property type="entry name" value="MetI-like_sf"/>
</dbReference>
<evidence type="ECO:0000313" key="9">
    <source>
        <dbReference type="EMBL" id="ACV09574.1"/>
    </source>
</evidence>
<feature type="domain" description="ABC transmembrane type-1" evidence="8">
    <location>
        <begin position="94"/>
        <end position="300"/>
    </location>
</feature>
<keyword evidence="2 7" id="KW-0813">Transport</keyword>
<evidence type="ECO:0000256" key="2">
    <source>
        <dbReference type="ARBA" id="ARBA00022448"/>
    </source>
</evidence>
<dbReference type="Pfam" id="PF19300">
    <property type="entry name" value="BPD_transp_1_N"/>
    <property type="match status" value="1"/>
</dbReference>
<dbReference type="SUPFAM" id="SSF161098">
    <property type="entry name" value="MetI-like"/>
    <property type="match status" value="1"/>
</dbReference>
<evidence type="ECO:0000256" key="7">
    <source>
        <dbReference type="RuleBase" id="RU363032"/>
    </source>
</evidence>
<protein>
    <submittedName>
        <fullName evidence="9">Binding-protein-dependent transport systems inner membrane component</fullName>
    </submittedName>
</protein>
<dbReference type="KEGG" id="jde:Jden_1932"/>
<dbReference type="Proteomes" id="UP000000628">
    <property type="component" value="Chromosome"/>
</dbReference>
<organism evidence="9 10">
    <name type="scientific">Jonesia denitrificans (strain ATCC 14870 / DSM 20603 / BCRC 15368 / CIP 55.134 / JCM 11481 / NBRC 15587 / NCTC 10816 / Prevot 55134)</name>
    <name type="common">Listeria denitrificans</name>
    <dbReference type="NCBI Taxonomy" id="471856"/>
    <lineage>
        <taxon>Bacteria</taxon>
        <taxon>Bacillati</taxon>
        <taxon>Actinomycetota</taxon>
        <taxon>Actinomycetes</taxon>
        <taxon>Micrococcales</taxon>
        <taxon>Jonesiaceae</taxon>
        <taxon>Jonesia</taxon>
    </lineage>
</organism>
<evidence type="ECO:0000313" key="10">
    <source>
        <dbReference type="Proteomes" id="UP000000628"/>
    </source>
</evidence>
<dbReference type="InterPro" id="IPR045621">
    <property type="entry name" value="BPD_transp_1_N"/>
</dbReference>
<evidence type="ECO:0000256" key="6">
    <source>
        <dbReference type="ARBA" id="ARBA00023136"/>
    </source>
</evidence>
<dbReference type="Gene3D" id="1.10.3720.10">
    <property type="entry name" value="MetI-like"/>
    <property type="match status" value="1"/>
</dbReference>
<dbReference type="GO" id="GO:0055085">
    <property type="term" value="P:transmembrane transport"/>
    <property type="evidence" value="ECO:0007669"/>
    <property type="project" value="InterPro"/>
</dbReference>
<dbReference type="HOGENOM" id="CLU_036879_1_2_11"/>
<sequence length="321" mass="33931">MGRFLAYRFLALIASLVLASAVIFVVLRQLPGDAGGATLGVGTTADQLAQLRADLGTDLPVWQQYTTWIASLFDGSTTSFISREPVSDLIASKLPITVPLSLAAFVVAVLVSIPLGVLAGIYRDSPLGVIVSGVSQLGLAIPIFWVGVLLVWWFALREQWLPSGGFPRAGWADPGAAVQSLILPVVTIALAMSSVMVRYIRSATIDVVQSDYIRTARSLGYSLWGALARHGLRHMAVPVVAILGIELATSLLGAVVVENVFALPGLGTLLLTSVTGRDFPVVQNLILLLTAVVLIMNFAVEVIQRLLDPRLDGASATGVPA</sequence>
<reference evidence="9 10" key="1">
    <citation type="journal article" date="2009" name="Stand. Genomic Sci.">
        <title>Complete genome sequence of Jonesia denitrificans type strain (Prevot 55134).</title>
        <authorList>
            <person name="Pukall R."/>
            <person name="Gehrich-Schroter G."/>
            <person name="Lapidus A."/>
            <person name="Nolan M."/>
            <person name="Glavina Del Rio T."/>
            <person name="Lucas S."/>
            <person name="Chen F."/>
            <person name="Tice H."/>
            <person name="Pitluck S."/>
            <person name="Cheng J.F."/>
            <person name="Copeland A."/>
            <person name="Saunders E."/>
            <person name="Brettin T."/>
            <person name="Detter J.C."/>
            <person name="Bruce D."/>
            <person name="Goodwin L."/>
            <person name="Pati A."/>
            <person name="Ivanova N."/>
            <person name="Mavromatis K."/>
            <person name="Ovchinnikova G."/>
            <person name="Chen A."/>
            <person name="Palaniappan K."/>
            <person name="Land M."/>
            <person name="Hauser L."/>
            <person name="Chang Y.J."/>
            <person name="Jeffries C.D."/>
            <person name="Chain P."/>
            <person name="Goker M."/>
            <person name="Bristow J."/>
            <person name="Eisen J.A."/>
            <person name="Markowitz V."/>
            <person name="Hugenholtz P."/>
            <person name="Kyrpides N.C."/>
            <person name="Klenk H.P."/>
            <person name="Han C."/>
        </authorList>
    </citation>
    <scope>NUCLEOTIDE SEQUENCE [LARGE SCALE GENOMIC DNA]</scope>
    <source>
        <strain evidence="10">ATCC 14870 / DSM 20603 / BCRC 15368 / CIP 55.134 / JCM 11481 / NBRC 15587 / NCTC 10816 / Prevot 55134</strain>
    </source>
</reference>
<comment type="similarity">
    <text evidence="7">Belongs to the binding-protein-dependent transport system permease family.</text>
</comment>
<dbReference type="InterPro" id="IPR000515">
    <property type="entry name" value="MetI-like"/>
</dbReference>
<keyword evidence="10" id="KW-1185">Reference proteome</keyword>
<evidence type="ECO:0000256" key="1">
    <source>
        <dbReference type="ARBA" id="ARBA00004651"/>
    </source>
</evidence>
<dbReference type="eggNOG" id="COG0601">
    <property type="taxonomic scope" value="Bacteria"/>
</dbReference>
<keyword evidence="6 7" id="KW-0472">Membrane</keyword>
<feature type="transmembrane region" description="Helical" evidence="7">
    <location>
        <begin position="102"/>
        <end position="122"/>
    </location>
</feature>
<proteinExistence type="inferred from homology"/>
<keyword evidence="3" id="KW-1003">Cell membrane</keyword>
<name>C7R016_JONDD</name>
<gene>
    <name evidence="9" type="ordered locus">Jden_1932</name>
</gene>
<comment type="subcellular location">
    <subcellularLocation>
        <location evidence="1 7">Cell membrane</location>
        <topology evidence="1 7">Multi-pass membrane protein</topology>
    </subcellularLocation>
</comment>
<feature type="transmembrane region" description="Helical" evidence="7">
    <location>
        <begin position="176"/>
        <end position="197"/>
    </location>
</feature>
<evidence type="ECO:0000256" key="3">
    <source>
        <dbReference type="ARBA" id="ARBA00022475"/>
    </source>
</evidence>
<dbReference type="STRING" id="471856.Jden_1932"/>
<dbReference type="EMBL" id="CP001706">
    <property type="protein sequence ID" value="ACV09574.1"/>
    <property type="molecule type" value="Genomic_DNA"/>
</dbReference>
<dbReference type="AlphaFoldDB" id="C7R016"/>
<dbReference type="GO" id="GO:0005886">
    <property type="term" value="C:plasma membrane"/>
    <property type="evidence" value="ECO:0007669"/>
    <property type="project" value="UniProtKB-SubCell"/>
</dbReference>
<dbReference type="PROSITE" id="PS50928">
    <property type="entry name" value="ABC_TM1"/>
    <property type="match status" value="1"/>
</dbReference>